<dbReference type="PANTHER" id="PTHR36774:SF1">
    <property type="entry name" value="INSULIN-INDUCED PROTEIN"/>
    <property type="match status" value="1"/>
</dbReference>
<sequence length="249" mass="27838">MQTLIPLGFSLFLPKSPHHPNPRHFVSKPYCSLRRQSKTSLRNTLPLTSLSLFASGFLLGPLIDGIHSSVNLVVYQNGSIDIGQLHTNIWVPPLLGFFYCTVGLLQLFLDEKKVYFNVPEGDLKKTAISLIALVLFIGVSAELYKAGVADNIEAYILFAGAEFMWLFLDRTWLGFALACVVGVGCPLAEIPIMKLFHLWYYPQANIEIFGQGLITWTISCYFAYTPFLINLSRWLKSRVAAANEKSKSA</sequence>
<comment type="similarity">
    <text evidence="2">Belongs to the INSIG family.</text>
</comment>
<keyword evidence="3 7" id="KW-0812">Transmembrane</keyword>
<organism evidence="8">
    <name type="scientific">Davidia involucrata</name>
    <name type="common">Dove tree</name>
    <dbReference type="NCBI Taxonomy" id="16924"/>
    <lineage>
        <taxon>Eukaryota</taxon>
        <taxon>Viridiplantae</taxon>
        <taxon>Streptophyta</taxon>
        <taxon>Embryophyta</taxon>
        <taxon>Tracheophyta</taxon>
        <taxon>Spermatophyta</taxon>
        <taxon>Magnoliopsida</taxon>
        <taxon>eudicotyledons</taxon>
        <taxon>Gunneridae</taxon>
        <taxon>Pentapetalae</taxon>
        <taxon>asterids</taxon>
        <taxon>Cornales</taxon>
        <taxon>Nyssaceae</taxon>
        <taxon>Davidia</taxon>
    </lineage>
</organism>
<evidence type="ECO:0000313" key="8">
    <source>
        <dbReference type="EMBL" id="MPA65002.1"/>
    </source>
</evidence>
<accession>A0A5B7B882</accession>
<evidence type="ECO:0000256" key="6">
    <source>
        <dbReference type="ARBA" id="ARBA00023136"/>
    </source>
</evidence>
<dbReference type="EMBL" id="GHES01034443">
    <property type="protein sequence ID" value="MPA65002.1"/>
    <property type="molecule type" value="Transcribed_RNA"/>
</dbReference>
<keyword evidence="5 7" id="KW-1133">Transmembrane helix</keyword>
<protein>
    <submittedName>
        <fullName evidence="8">Uncharacterized protein</fullName>
    </submittedName>
</protein>
<evidence type="ECO:0000256" key="7">
    <source>
        <dbReference type="SAM" id="Phobius"/>
    </source>
</evidence>
<evidence type="ECO:0000256" key="1">
    <source>
        <dbReference type="ARBA" id="ARBA00004477"/>
    </source>
</evidence>
<evidence type="ECO:0000256" key="5">
    <source>
        <dbReference type="ARBA" id="ARBA00022989"/>
    </source>
</evidence>
<feature type="transmembrane region" description="Helical" evidence="7">
    <location>
        <begin position="208"/>
        <end position="229"/>
    </location>
</feature>
<dbReference type="Pfam" id="PF07281">
    <property type="entry name" value="INSIG"/>
    <property type="match status" value="1"/>
</dbReference>
<dbReference type="PANTHER" id="PTHR36774">
    <property type="entry name" value="INSULIN-INDUCED PROTEIN"/>
    <property type="match status" value="1"/>
</dbReference>
<evidence type="ECO:0000256" key="4">
    <source>
        <dbReference type="ARBA" id="ARBA00022824"/>
    </source>
</evidence>
<feature type="transmembrane region" description="Helical" evidence="7">
    <location>
        <begin position="89"/>
        <end position="108"/>
    </location>
</feature>
<dbReference type="GO" id="GO:0005789">
    <property type="term" value="C:endoplasmic reticulum membrane"/>
    <property type="evidence" value="ECO:0007669"/>
    <property type="project" value="UniProtKB-SubCell"/>
</dbReference>
<keyword evidence="6 7" id="KW-0472">Membrane</keyword>
<dbReference type="AlphaFoldDB" id="A0A5B7B882"/>
<proteinExistence type="inferred from homology"/>
<feature type="transmembrane region" description="Helical" evidence="7">
    <location>
        <begin position="128"/>
        <end position="146"/>
    </location>
</feature>
<evidence type="ECO:0000256" key="3">
    <source>
        <dbReference type="ARBA" id="ARBA00022692"/>
    </source>
</evidence>
<feature type="transmembrane region" description="Helical" evidence="7">
    <location>
        <begin position="44"/>
        <end position="63"/>
    </location>
</feature>
<keyword evidence="4" id="KW-0256">Endoplasmic reticulum</keyword>
<feature type="transmembrane region" description="Helical" evidence="7">
    <location>
        <begin position="175"/>
        <end position="196"/>
    </location>
</feature>
<dbReference type="InterPro" id="IPR025929">
    <property type="entry name" value="INSIG_fam"/>
</dbReference>
<gene>
    <name evidence="8" type="ORF">Din_034443</name>
</gene>
<comment type="subcellular location">
    <subcellularLocation>
        <location evidence="1">Endoplasmic reticulum membrane</location>
        <topology evidence="1">Multi-pass membrane protein</topology>
    </subcellularLocation>
</comment>
<evidence type="ECO:0000256" key="2">
    <source>
        <dbReference type="ARBA" id="ARBA00007475"/>
    </source>
</evidence>
<reference evidence="8" key="1">
    <citation type="submission" date="2019-08" db="EMBL/GenBank/DDBJ databases">
        <title>Reference gene set and small RNA set construction with multiple tissues from Davidia involucrata Baill.</title>
        <authorList>
            <person name="Yang H."/>
            <person name="Zhou C."/>
            <person name="Li G."/>
            <person name="Wang J."/>
            <person name="Gao P."/>
            <person name="Wang M."/>
            <person name="Wang R."/>
            <person name="Zhao Y."/>
        </authorList>
    </citation>
    <scope>NUCLEOTIDE SEQUENCE</scope>
    <source>
        <tissue evidence="8">Mixed with DoveR01_LX</tissue>
    </source>
</reference>
<name>A0A5B7B882_DAVIN</name>